<accession>A0ABS2D372</accession>
<protein>
    <submittedName>
        <fullName evidence="1">Uncharacterized protein</fullName>
    </submittedName>
</protein>
<comment type="caution">
    <text evidence="1">The sequence shown here is derived from an EMBL/GenBank/DDBJ whole genome shotgun (WGS) entry which is preliminary data.</text>
</comment>
<dbReference type="EMBL" id="JAFEMC010000001">
    <property type="protein sequence ID" value="MBM6575375.1"/>
    <property type="molecule type" value="Genomic_DNA"/>
</dbReference>
<sequence length="104" mass="11562">MILDAPTFIDGSGKLPERNIDTVFRQLTESSGIARKKLGEERYATLIGTAERAKALFLGDPNVDNGKTDQGRELLFEIEDIVQTVRRKRVKAKLLDEEGEVSGD</sequence>
<dbReference type="Proteomes" id="UP000763641">
    <property type="component" value="Unassembled WGS sequence"/>
</dbReference>
<organism evidence="1 2">
    <name type="scientific">Sphingomonas longa</name>
    <dbReference type="NCBI Taxonomy" id="2778730"/>
    <lineage>
        <taxon>Bacteria</taxon>
        <taxon>Pseudomonadati</taxon>
        <taxon>Pseudomonadota</taxon>
        <taxon>Alphaproteobacteria</taxon>
        <taxon>Sphingomonadales</taxon>
        <taxon>Sphingomonadaceae</taxon>
        <taxon>Sphingomonas</taxon>
    </lineage>
</organism>
<dbReference type="RefSeq" id="WP_204194215.1">
    <property type="nucleotide sequence ID" value="NZ_JAFEMC010000001.1"/>
</dbReference>
<gene>
    <name evidence="1" type="ORF">ILT43_03260</name>
</gene>
<name>A0ABS2D372_9SPHN</name>
<evidence type="ECO:0000313" key="2">
    <source>
        <dbReference type="Proteomes" id="UP000763641"/>
    </source>
</evidence>
<evidence type="ECO:0000313" key="1">
    <source>
        <dbReference type="EMBL" id="MBM6575375.1"/>
    </source>
</evidence>
<keyword evidence="2" id="KW-1185">Reference proteome</keyword>
<reference evidence="1 2" key="1">
    <citation type="submission" date="2020-12" db="EMBL/GenBank/DDBJ databases">
        <title>Sphingomonas sp.</title>
        <authorList>
            <person name="Kim M.K."/>
        </authorList>
    </citation>
    <scope>NUCLEOTIDE SEQUENCE [LARGE SCALE GENOMIC DNA]</scope>
    <source>
        <strain evidence="1 2">BT552</strain>
    </source>
</reference>
<proteinExistence type="predicted"/>